<dbReference type="EMBL" id="JAHOEF010000028">
    <property type="protein sequence ID" value="MBV3382713.1"/>
    <property type="molecule type" value="Genomic_DNA"/>
</dbReference>
<dbReference type="InterPro" id="IPR036390">
    <property type="entry name" value="WH_DNA-bd_sf"/>
</dbReference>
<gene>
    <name evidence="2" type="ORF">KSV97_05655</name>
    <name evidence="3" type="ORF">KSW06_05830</name>
</gene>
<dbReference type="SUPFAM" id="SSF46785">
    <property type="entry name" value="Winged helix' DNA-binding domain"/>
    <property type="match status" value="1"/>
</dbReference>
<dbReference type="InterPro" id="IPR005149">
    <property type="entry name" value="Tscrpt_reg_PadR_N"/>
</dbReference>
<dbReference type="InterPro" id="IPR052509">
    <property type="entry name" value="Metal_resp_DNA-bind_regulator"/>
</dbReference>
<evidence type="ECO:0000313" key="2">
    <source>
        <dbReference type="EMBL" id="MBV3382713.1"/>
    </source>
</evidence>
<dbReference type="EMBL" id="JAHOEL010000028">
    <property type="protein sequence ID" value="MBV3392771.1"/>
    <property type="molecule type" value="Genomic_DNA"/>
</dbReference>
<name>A0AAW4MRA5_9FIRM</name>
<evidence type="ECO:0000313" key="4">
    <source>
        <dbReference type="Proteomes" id="UP001196408"/>
    </source>
</evidence>
<dbReference type="InterPro" id="IPR036388">
    <property type="entry name" value="WH-like_DNA-bd_sf"/>
</dbReference>
<protein>
    <submittedName>
        <fullName evidence="2">PadR family transcriptional regulator</fullName>
    </submittedName>
</protein>
<evidence type="ECO:0000313" key="5">
    <source>
        <dbReference type="Proteomes" id="UP001197492"/>
    </source>
</evidence>
<sequence>MAKTSNYLFKLDLMILSLLKEKDQYAYELTKEIAEKSKGRIEPKNGTMYPIIYKLIENGYISSNTIIYHNKARVYYHLEPAGKEYLDKIIVEFDELVDCINSFIHKD</sequence>
<keyword evidence="5" id="KW-1185">Reference proteome</keyword>
<evidence type="ECO:0000313" key="3">
    <source>
        <dbReference type="EMBL" id="MBV3392771.1"/>
    </source>
</evidence>
<dbReference type="Proteomes" id="UP001197492">
    <property type="component" value="Unassembled WGS sequence"/>
</dbReference>
<dbReference type="Pfam" id="PF03551">
    <property type="entry name" value="PadR"/>
    <property type="match status" value="1"/>
</dbReference>
<feature type="domain" description="Transcription regulator PadR N-terminal" evidence="1">
    <location>
        <begin position="15"/>
        <end position="87"/>
    </location>
</feature>
<evidence type="ECO:0000259" key="1">
    <source>
        <dbReference type="Pfam" id="PF03551"/>
    </source>
</evidence>
<reference evidence="2 5" key="1">
    <citation type="submission" date="2021-06" db="EMBL/GenBank/DDBJ databases">
        <title>Collection of gut derived symbiotic bacterial strains cultured from healthy donors.</title>
        <authorList>
            <person name="Lin H."/>
            <person name="Littmann E."/>
            <person name="Pamer E.G."/>
        </authorList>
    </citation>
    <scope>NUCLEOTIDE SEQUENCE</scope>
    <source>
        <strain evidence="3 5">MSK.21.70</strain>
        <strain evidence="2">MSK.21.82</strain>
    </source>
</reference>
<dbReference type="AlphaFoldDB" id="A0AAW4MRA5"/>
<dbReference type="PANTHER" id="PTHR33169:SF14">
    <property type="entry name" value="TRANSCRIPTIONAL REGULATOR RV3488"/>
    <property type="match status" value="1"/>
</dbReference>
<dbReference type="GeneID" id="301324202"/>
<accession>A0AAW4MRA5</accession>
<dbReference type="PANTHER" id="PTHR33169">
    <property type="entry name" value="PADR-FAMILY TRANSCRIPTIONAL REGULATOR"/>
    <property type="match status" value="1"/>
</dbReference>
<proteinExistence type="predicted"/>
<dbReference type="RefSeq" id="WP_022424491.1">
    <property type="nucleotide sequence ID" value="NZ_CAXVKV010000034.1"/>
</dbReference>
<dbReference type="Proteomes" id="UP001196408">
    <property type="component" value="Unassembled WGS sequence"/>
</dbReference>
<dbReference type="Gene3D" id="1.10.10.10">
    <property type="entry name" value="Winged helix-like DNA-binding domain superfamily/Winged helix DNA-binding domain"/>
    <property type="match status" value="1"/>
</dbReference>
<comment type="caution">
    <text evidence="2">The sequence shown here is derived from an EMBL/GenBank/DDBJ whole genome shotgun (WGS) entry which is preliminary data.</text>
</comment>
<organism evidence="2 4">
    <name type="scientific">Catenibacterium mitsuokai</name>
    <dbReference type="NCBI Taxonomy" id="100886"/>
    <lineage>
        <taxon>Bacteria</taxon>
        <taxon>Bacillati</taxon>
        <taxon>Bacillota</taxon>
        <taxon>Erysipelotrichia</taxon>
        <taxon>Erysipelotrichales</taxon>
        <taxon>Coprobacillaceae</taxon>
        <taxon>Catenibacterium</taxon>
    </lineage>
</organism>